<organism evidence="8 10">
    <name type="scientific">Xanthobacter flavus</name>
    <dbReference type="NCBI Taxonomy" id="281"/>
    <lineage>
        <taxon>Bacteria</taxon>
        <taxon>Pseudomonadati</taxon>
        <taxon>Pseudomonadota</taxon>
        <taxon>Alphaproteobacteria</taxon>
        <taxon>Hyphomicrobiales</taxon>
        <taxon>Xanthobacteraceae</taxon>
        <taxon>Xanthobacter</taxon>
    </lineage>
</organism>
<keyword evidence="5 6" id="KW-0472">Membrane</keyword>
<dbReference type="InterPro" id="IPR043428">
    <property type="entry name" value="LivM-like"/>
</dbReference>
<feature type="transmembrane region" description="Helical" evidence="6">
    <location>
        <begin position="78"/>
        <end position="99"/>
    </location>
</feature>
<evidence type="ECO:0000256" key="3">
    <source>
        <dbReference type="ARBA" id="ARBA00022692"/>
    </source>
</evidence>
<dbReference type="GO" id="GO:0015658">
    <property type="term" value="F:branched-chain amino acid transmembrane transporter activity"/>
    <property type="evidence" value="ECO:0007669"/>
    <property type="project" value="InterPro"/>
</dbReference>
<dbReference type="Pfam" id="PF02653">
    <property type="entry name" value="BPD_transp_2"/>
    <property type="match status" value="1"/>
</dbReference>
<dbReference type="Proteomes" id="UP001144397">
    <property type="component" value="Unassembled WGS sequence"/>
</dbReference>
<reference evidence="9 11" key="2">
    <citation type="submission" date="2023-07" db="EMBL/GenBank/DDBJ databases">
        <title>Genomic Encyclopedia of Type Strains, Phase IV (KMG-IV): sequencing the most valuable type-strain genomes for metagenomic binning, comparative biology and taxonomic classification.</title>
        <authorList>
            <person name="Goeker M."/>
        </authorList>
    </citation>
    <scope>NUCLEOTIDE SEQUENCE [LARGE SCALE GENOMIC DNA]</scope>
    <source>
        <strain evidence="9 11">DSM 338</strain>
    </source>
</reference>
<dbReference type="PANTHER" id="PTHR30482:SF17">
    <property type="entry name" value="ABC TRANSPORTER ATP-BINDING PROTEIN"/>
    <property type="match status" value="1"/>
</dbReference>
<feature type="transmembrane region" description="Helical" evidence="6">
    <location>
        <begin position="241"/>
        <end position="266"/>
    </location>
</feature>
<name>A0A9W6CNC3_XANFL</name>
<proteinExistence type="predicted"/>
<keyword evidence="3 6" id="KW-0812">Transmembrane</keyword>
<feature type="transmembrane region" description="Helical" evidence="6">
    <location>
        <begin position="106"/>
        <end position="126"/>
    </location>
</feature>
<feature type="signal peptide" evidence="7">
    <location>
        <begin position="1"/>
        <end position="21"/>
    </location>
</feature>
<dbReference type="GO" id="GO:0005886">
    <property type="term" value="C:plasma membrane"/>
    <property type="evidence" value="ECO:0007669"/>
    <property type="project" value="UniProtKB-SubCell"/>
</dbReference>
<feature type="transmembrane region" description="Helical" evidence="6">
    <location>
        <begin position="155"/>
        <end position="179"/>
    </location>
</feature>
<evidence type="ECO:0000313" key="11">
    <source>
        <dbReference type="Proteomes" id="UP001245370"/>
    </source>
</evidence>
<dbReference type="Proteomes" id="UP001245370">
    <property type="component" value="Unassembled WGS sequence"/>
</dbReference>
<comment type="caution">
    <text evidence="8">The sequence shown here is derived from an EMBL/GenBank/DDBJ whole genome shotgun (WGS) entry which is preliminary data.</text>
</comment>
<reference evidence="8" key="1">
    <citation type="submission" date="2022-12" db="EMBL/GenBank/DDBJ databases">
        <title>Reference genome sequencing for broad-spectrum identification of bacterial and archaeal isolates by mass spectrometry.</title>
        <authorList>
            <person name="Sekiguchi Y."/>
            <person name="Tourlousse D.M."/>
        </authorList>
    </citation>
    <scope>NUCLEOTIDE SEQUENCE</scope>
    <source>
        <strain evidence="8">301</strain>
    </source>
</reference>
<evidence type="ECO:0000256" key="5">
    <source>
        <dbReference type="ARBA" id="ARBA00023136"/>
    </source>
</evidence>
<comment type="subcellular location">
    <subcellularLocation>
        <location evidence="1">Cell membrane</location>
        <topology evidence="1">Multi-pass membrane protein</topology>
    </subcellularLocation>
</comment>
<dbReference type="CDD" id="cd06581">
    <property type="entry name" value="TM_PBP1_LivM_like"/>
    <property type="match status" value="1"/>
</dbReference>
<feature type="transmembrane region" description="Helical" evidence="6">
    <location>
        <begin position="200"/>
        <end position="221"/>
    </location>
</feature>
<evidence type="ECO:0000313" key="9">
    <source>
        <dbReference type="EMBL" id="MDR6334302.1"/>
    </source>
</evidence>
<protein>
    <submittedName>
        <fullName evidence="8">Branched-chain amino acid ABC transporter permease</fullName>
    </submittedName>
    <submittedName>
        <fullName evidence="9">Branched-chain amino acid transport system permease protein</fullName>
    </submittedName>
</protein>
<dbReference type="PANTHER" id="PTHR30482">
    <property type="entry name" value="HIGH-AFFINITY BRANCHED-CHAIN AMINO ACID TRANSPORT SYSTEM PERMEASE"/>
    <property type="match status" value="1"/>
</dbReference>
<evidence type="ECO:0000256" key="7">
    <source>
        <dbReference type="SAM" id="SignalP"/>
    </source>
</evidence>
<evidence type="ECO:0000313" key="8">
    <source>
        <dbReference type="EMBL" id="GLI23022.1"/>
    </source>
</evidence>
<keyword evidence="7" id="KW-0732">Signal</keyword>
<accession>A0A9W6CNC3</accession>
<keyword evidence="2" id="KW-1003">Cell membrane</keyword>
<dbReference type="EMBL" id="JAVDPY010000004">
    <property type="protein sequence ID" value="MDR6334302.1"/>
    <property type="molecule type" value="Genomic_DNA"/>
</dbReference>
<evidence type="ECO:0000256" key="4">
    <source>
        <dbReference type="ARBA" id="ARBA00022989"/>
    </source>
</evidence>
<keyword evidence="11" id="KW-1185">Reference proteome</keyword>
<gene>
    <name evidence="9" type="ORF">GGQ86_002778</name>
    <name evidence="8" type="ORF">XFLAVUS301_26960</name>
</gene>
<feature type="transmembrane region" description="Helical" evidence="6">
    <location>
        <begin position="278"/>
        <end position="299"/>
    </location>
</feature>
<dbReference type="AlphaFoldDB" id="A0A9W6CNC3"/>
<sequence length="305" mass="31823">MNRLILALVLFAALAAVPAFADTAMLTLVARAMIFALAATSLGFVLGQGGLVSFGHAATMGIGAYAVGILMEEGVRDALVSFPVAMAAAGLFALVTGAISLRTRGVYFIMITLAFGQMAFFVTQSLSAYGGDDGLTLAARSTVAGARWLKDPKTFHYVVLGLLALTVLVSTVLARAPFGRVLAAGRDNERRLRALGVDPYAYRLVAYVIAGAFAGLAGALYANLTEFVSPAYLSWHRSAEFIVMVVAGGPLSALGPVLGALGVVLLEDGLAHLTEHWRIIFGPLLVLLVLARGGIATLLEGRRDG</sequence>
<dbReference type="InterPro" id="IPR001851">
    <property type="entry name" value="ABC_transp_permease"/>
</dbReference>
<evidence type="ECO:0000256" key="1">
    <source>
        <dbReference type="ARBA" id="ARBA00004651"/>
    </source>
</evidence>
<evidence type="ECO:0000313" key="10">
    <source>
        <dbReference type="Proteomes" id="UP001144397"/>
    </source>
</evidence>
<dbReference type="RefSeq" id="WP_281807925.1">
    <property type="nucleotide sequence ID" value="NZ_BSDO01000003.1"/>
</dbReference>
<evidence type="ECO:0000256" key="2">
    <source>
        <dbReference type="ARBA" id="ARBA00022475"/>
    </source>
</evidence>
<evidence type="ECO:0000256" key="6">
    <source>
        <dbReference type="SAM" id="Phobius"/>
    </source>
</evidence>
<dbReference type="EMBL" id="BSDO01000003">
    <property type="protein sequence ID" value="GLI23022.1"/>
    <property type="molecule type" value="Genomic_DNA"/>
</dbReference>
<dbReference type="GeneID" id="95763477"/>
<feature type="chain" id="PRO_5040828234" evidence="7">
    <location>
        <begin position="22"/>
        <end position="305"/>
    </location>
</feature>
<keyword evidence="4 6" id="KW-1133">Transmembrane helix</keyword>